<reference evidence="1 2" key="1">
    <citation type="submission" date="2021-07" db="EMBL/GenBank/DDBJ databases">
        <title>Actinomadura sp. PM05-2 isolated from lichen.</title>
        <authorList>
            <person name="Somphong A."/>
            <person name="Phongsopitanun W."/>
            <person name="Tanasupawat S."/>
            <person name="Peongsungnone V."/>
        </authorList>
    </citation>
    <scope>NUCLEOTIDE SEQUENCE [LARGE SCALE GENOMIC DNA]</scope>
    <source>
        <strain evidence="1 2">PM05-2</strain>
    </source>
</reference>
<keyword evidence="2" id="KW-1185">Reference proteome</keyword>
<evidence type="ECO:0000313" key="2">
    <source>
        <dbReference type="Proteomes" id="UP000774570"/>
    </source>
</evidence>
<proteinExistence type="predicted"/>
<organism evidence="1 2">
    <name type="scientific">Actinomadura parmotrematis</name>
    <dbReference type="NCBI Taxonomy" id="2864039"/>
    <lineage>
        <taxon>Bacteria</taxon>
        <taxon>Bacillati</taxon>
        <taxon>Actinomycetota</taxon>
        <taxon>Actinomycetes</taxon>
        <taxon>Streptosporangiales</taxon>
        <taxon>Thermomonosporaceae</taxon>
        <taxon>Actinomadura</taxon>
    </lineage>
</organism>
<dbReference type="Pfam" id="PF22742">
    <property type="entry name" value="PspAB"/>
    <property type="match status" value="1"/>
</dbReference>
<accession>A0ABS7FKE0</accession>
<dbReference type="EMBL" id="JAIBOA010000001">
    <property type="protein sequence ID" value="MBW8480830.1"/>
    <property type="molecule type" value="Genomic_DNA"/>
</dbReference>
<evidence type="ECO:0000313" key="1">
    <source>
        <dbReference type="EMBL" id="MBW8480830.1"/>
    </source>
</evidence>
<gene>
    <name evidence="1" type="ORF">K1Y72_00520</name>
</gene>
<protein>
    <submittedName>
        <fullName evidence="1">Uncharacterized protein</fullName>
    </submittedName>
</protein>
<dbReference type="RefSeq" id="WP_220162118.1">
    <property type="nucleotide sequence ID" value="NZ_JAIBOA010000001.1"/>
</dbReference>
<dbReference type="Proteomes" id="UP000774570">
    <property type="component" value="Unassembled WGS sequence"/>
</dbReference>
<comment type="caution">
    <text evidence="1">The sequence shown here is derived from an EMBL/GenBank/DDBJ whole genome shotgun (WGS) entry which is preliminary data.</text>
</comment>
<dbReference type="InterPro" id="IPR054383">
    <property type="entry name" value="PspAB-like"/>
</dbReference>
<name>A0ABS7FKE0_9ACTN</name>
<sequence length="192" mass="20388">MSRRAGRRPGPPTLDRLFAIPDAGPPLEAATGFTPTGVGAVGHRIVEGGPFGAFDRARRDMLKLLTSGNAPGVAVSDDPHGWAWLRVTRAPGSLGELPGDLHLVNAVMQEAGFGPFLFCTVVWFGRRGRRLALVHARRRGTFYLFAPLDGRRRDAGLEALAAGALGEGPGGVLPLEPDPGRRFPLWDAPGLS</sequence>